<feature type="signal peptide" evidence="2">
    <location>
        <begin position="1"/>
        <end position="27"/>
    </location>
</feature>
<gene>
    <name evidence="3" type="ORF">CAP_2239</name>
</gene>
<dbReference type="EMBL" id="ASRX01000018">
    <property type="protein sequence ID" value="EYF06049.1"/>
    <property type="molecule type" value="Genomic_DNA"/>
</dbReference>
<dbReference type="OrthoDB" id="5505706at2"/>
<dbReference type="Proteomes" id="UP000019678">
    <property type="component" value="Unassembled WGS sequence"/>
</dbReference>
<comment type="caution">
    <text evidence="3">The sequence shown here is derived from an EMBL/GenBank/DDBJ whole genome shotgun (WGS) entry which is preliminary data.</text>
</comment>
<keyword evidence="2" id="KW-0732">Signal</keyword>
<proteinExistence type="predicted"/>
<evidence type="ECO:0008006" key="5">
    <source>
        <dbReference type="Google" id="ProtNLM"/>
    </source>
</evidence>
<organism evidence="3 4">
    <name type="scientific">Chondromyces apiculatus DSM 436</name>
    <dbReference type="NCBI Taxonomy" id="1192034"/>
    <lineage>
        <taxon>Bacteria</taxon>
        <taxon>Pseudomonadati</taxon>
        <taxon>Myxococcota</taxon>
        <taxon>Polyangia</taxon>
        <taxon>Polyangiales</taxon>
        <taxon>Polyangiaceae</taxon>
        <taxon>Chondromyces</taxon>
    </lineage>
</organism>
<evidence type="ECO:0000313" key="3">
    <source>
        <dbReference type="EMBL" id="EYF06049.1"/>
    </source>
</evidence>
<reference evidence="3 4" key="1">
    <citation type="submission" date="2013-05" db="EMBL/GenBank/DDBJ databases">
        <title>Genome assembly of Chondromyces apiculatus DSM 436.</title>
        <authorList>
            <person name="Sharma G."/>
            <person name="Khatri I."/>
            <person name="Kaur C."/>
            <person name="Mayilraj S."/>
            <person name="Subramanian S."/>
        </authorList>
    </citation>
    <scope>NUCLEOTIDE SEQUENCE [LARGE SCALE GENOMIC DNA]</scope>
    <source>
        <strain evidence="3 4">DSM 436</strain>
    </source>
</reference>
<dbReference type="RefSeq" id="WP_044240668.1">
    <property type="nucleotide sequence ID" value="NZ_ASRX01000018.1"/>
</dbReference>
<keyword evidence="4" id="KW-1185">Reference proteome</keyword>
<evidence type="ECO:0000256" key="2">
    <source>
        <dbReference type="SAM" id="SignalP"/>
    </source>
</evidence>
<dbReference type="AlphaFoldDB" id="A0A017TA19"/>
<name>A0A017TA19_9BACT</name>
<feature type="chain" id="PRO_5001496467" description="Lipoprotein" evidence="2">
    <location>
        <begin position="28"/>
        <end position="259"/>
    </location>
</feature>
<feature type="compositionally biased region" description="Low complexity" evidence="1">
    <location>
        <begin position="21"/>
        <end position="48"/>
    </location>
</feature>
<accession>A0A017TA19</accession>
<protein>
    <recommendedName>
        <fullName evidence="5">Lipoprotein</fullName>
    </recommendedName>
</protein>
<feature type="compositionally biased region" description="Basic and acidic residues" evidence="1">
    <location>
        <begin position="49"/>
        <end position="60"/>
    </location>
</feature>
<evidence type="ECO:0000313" key="4">
    <source>
        <dbReference type="Proteomes" id="UP000019678"/>
    </source>
</evidence>
<feature type="region of interest" description="Disordered" evidence="1">
    <location>
        <begin position="21"/>
        <end position="60"/>
    </location>
</feature>
<sequence>MRSIVQAFALAAVGLPAACGGAPPAPASTTAEAPAPTTTAAPSSASTEADAKKKAQEEAARQIPTQCAEGVGDGKLCLPPPAFAKRLCQGFHPDIALTLLGKNSPFSRGYLAGNVEAWNASGGMSSNDKLVFEEEVLILIQRTADTGGMMVSGAGGGYDVLRWDGTCASLSGGELRTQVPGQPKYAPIPWKSLDEKTRNALEADEKVGKVVGERRRECKGATMGSVSLQCEKADKMMSKVIVEYVRNGGALPTPEPLKP</sequence>
<evidence type="ECO:0000256" key="1">
    <source>
        <dbReference type="SAM" id="MobiDB-lite"/>
    </source>
</evidence>